<reference evidence="1 2" key="1">
    <citation type="journal article" date="2022" name="Nat. Plants">
        <title>Genomes of leafy and leafless Platanthera orchids illuminate the evolution of mycoheterotrophy.</title>
        <authorList>
            <person name="Li M.H."/>
            <person name="Liu K.W."/>
            <person name="Li Z."/>
            <person name="Lu H.C."/>
            <person name="Ye Q.L."/>
            <person name="Zhang D."/>
            <person name="Wang J.Y."/>
            <person name="Li Y.F."/>
            <person name="Zhong Z.M."/>
            <person name="Liu X."/>
            <person name="Yu X."/>
            <person name="Liu D.K."/>
            <person name="Tu X.D."/>
            <person name="Liu B."/>
            <person name="Hao Y."/>
            <person name="Liao X.Y."/>
            <person name="Jiang Y.T."/>
            <person name="Sun W.H."/>
            <person name="Chen J."/>
            <person name="Chen Y.Q."/>
            <person name="Ai Y."/>
            <person name="Zhai J.W."/>
            <person name="Wu S.S."/>
            <person name="Zhou Z."/>
            <person name="Hsiao Y.Y."/>
            <person name="Wu W.L."/>
            <person name="Chen Y.Y."/>
            <person name="Lin Y.F."/>
            <person name="Hsu J.L."/>
            <person name="Li C.Y."/>
            <person name="Wang Z.W."/>
            <person name="Zhao X."/>
            <person name="Zhong W.Y."/>
            <person name="Ma X.K."/>
            <person name="Ma L."/>
            <person name="Huang J."/>
            <person name="Chen G.Z."/>
            <person name="Huang M.Z."/>
            <person name="Huang L."/>
            <person name="Peng D.H."/>
            <person name="Luo Y.B."/>
            <person name="Zou S.Q."/>
            <person name="Chen S.P."/>
            <person name="Lan S."/>
            <person name="Tsai W.C."/>
            <person name="Van de Peer Y."/>
            <person name="Liu Z.J."/>
        </authorList>
    </citation>
    <scope>NUCLEOTIDE SEQUENCE [LARGE SCALE GENOMIC DNA]</scope>
    <source>
        <strain evidence="1">Lor287</strain>
    </source>
</reference>
<dbReference type="Pfam" id="PF22272">
    <property type="entry name" value="LEA_3b"/>
    <property type="match status" value="1"/>
</dbReference>
<dbReference type="InterPro" id="IPR039291">
    <property type="entry name" value="At5g17165-like"/>
</dbReference>
<evidence type="ECO:0000313" key="2">
    <source>
        <dbReference type="Proteomes" id="UP001418222"/>
    </source>
</evidence>
<keyword evidence="2" id="KW-1185">Reference proteome</keyword>
<comment type="caution">
    <text evidence="1">The sequence shown here is derived from an EMBL/GenBank/DDBJ whole genome shotgun (WGS) entry which is preliminary data.</text>
</comment>
<protein>
    <submittedName>
        <fullName evidence="1">Uncharacterized protein</fullName>
    </submittedName>
</protein>
<organism evidence="1 2">
    <name type="scientific">Platanthera zijinensis</name>
    <dbReference type="NCBI Taxonomy" id="2320716"/>
    <lineage>
        <taxon>Eukaryota</taxon>
        <taxon>Viridiplantae</taxon>
        <taxon>Streptophyta</taxon>
        <taxon>Embryophyta</taxon>
        <taxon>Tracheophyta</taxon>
        <taxon>Spermatophyta</taxon>
        <taxon>Magnoliopsida</taxon>
        <taxon>Liliopsida</taxon>
        <taxon>Asparagales</taxon>
        <taxon>Orchidaceae</taxon>
        <taxon>Orchidoideae</taxon>
        <taxon>Orchideae</taxon>
        <taxon>Orchidinae</taxon>
        <taxon>Platanthera</taxon>
    </lineage>
</organism>
<dbReference type="PANTHER" id="PTHR35122">
    <property type="entry name" value="OSJNBA0093F12.14 PROTEIN"/>
    <property type="match status" value="1"/>
</dbReference>
<dbReference type="AlphaFoldDB" id="A0AAP0BPQ5"/>
<evidence type="ECO:0000313" key="1">
    <source>
        <dbReference type="EMBL" id="KAK8944941.1"/>
    </source>
</evidence>
<dbReference type="EMBL" id="JBBWWQ010000006">
    <property type="protein sequence ID" value="KAK8944941.1"/>
    <property type="molecule type" value="Genomic_DNA"/>
</dbReference>
<dbReference type="PANTHER" id="PTHR35122:SF2">
    <property type="entry name" value="OS04G0598000 PROTEIN"/>
    <property type="match status" value="1"/>
</dbReference>
<accession>A0AAP0BPQ5</accession>
<dbReference type="Proteomes" id="UP001418222">
    <property type="component" value="Unassembled WGS sequence"/>
</dbReference>
<name>A0AAP0BPQ5_9ASPA</name>
<proteinExistence type="predicted"/>
<sequence length="127" mass="14025">MAATSSKGRVVAESFGKRLVNQIWVAKSRDPAPFSISRRASHFDSHYEKEIEEHVRPEVVPNHVIDGSSNKYWSPHPTTGVFGPTDVNIAATLRHPPADGSGESSALDLTVRFRPLDLEDLDKTPHV</sequence>
<gene>
    <name evidence="1" type="ORF">KSP39_PZI008625</name>
</gene>